<dbReference type="Gene3D" id="3.10.520.10">
    <property type="entry name" value="ApbE-like domains"/>
    <property type="match status" value="1"/>
</dbReference>
<keyword evidence="5" id="KW-0808">Transferase</keyword>
<proteinExistence type="predicted"/>
<dbReference type="PIRSF" id="PIRSF006268">
    <property type="entry name" value="ApbE"/>
    <property type="match status" value="1"/>
</dbReference>
<evidence type="ECO:0000256" key="3">
    <source>
        <dbReference type="ARBA" id="ARBA00016337"/>
    </source>
</evidence>
<keyword evidence="6" id="KW-0479">Metal-binding</keyword>
<comment type="cofactor">
    <cofactor evidence="1">
        <name>Mg(2+)</name>
        <dbReference type="ChEBI" id="CHEBI:18420"/>
    </cofactor>
</comment>
<dbReference type="PROSITE" id="PS51257">
    <property type="entry name" value="PROKAR_LIPOPROTEIN"/>
    <property type="match status" value="1"/>
</dbReference>
<keyword evidence="4" id="KW-0285">Flavoprotein</keyword>
<evidence type="ECO:0000256" key="8">
    <source>
        <dbReference type="ARBA" id="ARBA00022842"/>
    </source>
</evidence>
<dbReference type="AlphaFoldDB" id="A0A1W1D7K2"/>
<keyword evidence="7" id="KW-0274">FAD</keyword>
<keyword evidence="11" id="KW-0449">Lipoprotein</keyword>
<comment type="catalytic activity">
    <reaction evidence="10">
        <text>L-threonyl-[protein] + FAD = FMN-L-threonyl-[protein] + AMP + H(+)</text>
        <dbReference type="Rhea" id="RHEA:36847"/>
        <dbReference type="Rhea" id="RHEA-COMP:11060"/>
        <dbReference type="Rhea" id="RHEA-COMP:11061"/>
        <dbReference type="ChEBI" id="CHEBI:15378"/>
        <dbReference type="ChEBI" id="CHEBI:30013"/>
        <dbReference type="ChEBI" id="CHEBI:57692"/>
        <dbReference type="ChEBI" id="CHEBI:74257"/>
        <dbReference type="ChEBI" id="CHEBI:456215"/>
        <dbReference type="EC" id="2.7.1.180"/>
    </reaction>
</comment>
<dbReference type="EMBL" id="FPHR01000002">
    <property type="protein sequence ID" value="SFV76407.1"/>
    <property type="molecule type" value="Genomic_DNA"/>
</dbReference>
<protein>
    <recommendedName>
        <fullName evidence="3">FAD:protein FMN transferase</fullName>
        <ecNumber evidence="2">2.7.1.180</ecNumber>
    </recommendedName>
    <alternativeName>
        <fullName evidence="9">Flavin transferase</fullName>
    </alternativeName>
</protein>
<dbReference type="InterPro" id="IPR024932">
    <property type="entry name" value="ApbE"/>
</dbReference>
<gene>
    <name evidence="11" type="ORF">MNB_SUP05-4-511</name>
</gene>
<dbReference type="Pfam" id="PF02424">
    <property type="entry name" value="ApbE"/>
    <property type="match status" value="1"/>
</dbReference>
<keyword evidence="8" id="KW-0460">Magnesium</keyword>
<evidence type="ECO:0000256" key="1">
    <source>
        <dbReference type="ARBA" id="ARBA00001946"/>
    </source>
</evidence>
<dbReference type="PANTHER" id="PTHR30040:SF2">
    <property type="entry name" value="FAD:PROTEIN FMN TRANSFERASE"/>
    <property type="match status" value="1"/>
</dbReference>
<dbReference type="GO" id="GO:0046872">
    <property type="term" value="F:metal ion binding"/>
    <property type="evidence" value="ECO:0007669"/>
    <property type="project" value="UniProtKB-KW"/>
</dbReference>
<evidence type="ECO:0000256" key="7">
    <source>
        <dbReference type="ARBA" id="ARBA00022827"/>
    </source>
</evidence>
<evidence type="ECO:0000256" key="2">
    <source>
        <dbReference type="ARBA" id="ARBA00011955"/>
    </source>
</evidence>
<evidence type="ECO:0000256" key="9">
    <source>
        <dbReference type="ARBA" id="ARBA00031306"/>
    </source>
</evidence>
<sequence length="313" mass="34472">MPKRLIIFLFLSLSGCDQNQLIEQVSGKTMGTTYLIKSQGVQANQQQVDVRLNQINKIFSSWDKSSEISQLNRKPINHPIAISDELSQVLNAAIQVHQQTDGYFDPGLGQLIDVWGFGAISVLTKPDRRAIATALNNSSIVQTTLEGQKFSKKSDVYLNLSAIAKGYAVDEIYQLLDQQGIERFMVEIGGEIKAKGSWTIGIETPAGQSPIEIKLINKSIATSGNYRQYFVWEGKNYAHILDPHTGLPVNSDLFSASVIHSNNLLADAYATAMMSMGSKKAIQLAQRLKLETVLILEKCDNPCLSTNVVKIGL</sequence>
<dbReference type="GO" id="GO:0016740">
    <property type="term" value="F:transferase activity"/>
    <property type="evidence" value="ECO:0007669"/>
    <property type="project" value="UniProtKB-KW"/>
</dbReference>
<dbReference type="EC" id="2.7.1.180" evidence="2"/>
<evidence type="ECO:0000256" key="5">
    <source>
        <dbReference type="ARBA" id="ARBA00022679"/>
    </source>
</evidence>
<evidence type="ECO:0000313" key="11">
    <source>
        <dbReference type="EMBL" id="SFV76407.1"/>
    </source>
</evidence>
<dbReference type="PANTHER" id="PTHR30040">
    <property type="entry name" value="THIAMINE BIOSYNTHESIS LIPOPROTEIN APBE"/>
    <property type="match status" value="1"/>
</dbReference>
<organism evidence="11">
    <name type="scientific">hydrothermal vent metagenome</name>
    <dbReference type="NCBI Taxonomy" id="652676"/>
    <lineage>
        <taxon>unclassified sequences</taxon>
        <taxon>metagenomes</taxon>
        <taxon>ecological metagenomes</taxon>
    </lineage>
</organism>
<reference evidence="11" key="1">
    <citation type="submission" date="2016-10" db="EMBL/GenBank/DDBJ databases">
        <authorList>
            <person name="de Groot N.N."/>
        </authorList>
    </citation>
    <scope>NUCLEOTIDE SEQUENCE</scope>
</reference>
<dbReference type="SUPFAM" id="SSF143631">
    <property type="entry name" value="ApbE-like"/>
    <property type="match status" value="1"/>
</dbReference>
<name>A0A1W1D7K2_9ZZZZ</name>
<accession>A0A1W1D7K2</accession>
<dbReference type="InterPro" id="IPR003374">
    <property type="entry name" value="ApbE-like_sf"/>
</dbReference>
<evidence type="ECO:0000256" key="10">
    <source>
        <dbReference type="ARBA" id="ARBA00048540"/>
    </source>
</evidence>
<evidence type="ECO:0000256" key="4">
    <source>
        <dbReference type="ARBA" id="ARBA00022630"/>
    </source>
</evidence>
<evidence type="ECO:0000256" key="6">
    <source>
        <dbReference type="ARBA" id="ARBA00022723"/>
    </source>
</evidence>